<dbReference type="GO" id="GO:0005524">
    <property type="term" value="F:ATP binding"/>
    <property type="evidence" value="ECO:0007669"/>
    <property type="project" value="UniProtKB-KW"/>
</dbReference>
<dbReference type="SUPFAM" id="SSF56112">
    <property type="entry name" value="Protein kinase-like (PK-like)"/>
    <property type="match status" value="1"/>
</dbReference>
<evidence type="ECO:0000256" key="5">
    <source>
        <dbReference type="ARBA" id="ARBA00022679"/>
    </source>
</evidence>
<dbReference type="SMART" id="SM00220">
    <property type="entry name" value="S_TKc"/>
    <property type="match status" value="1"/>
</dbReference>
<dbReference type="Pfam" id="PF00069">
    <property type="entry name" value="Pkinase"/>
    <property type="match status" value="1"/>
</dbReference>
<protein>
    <recommendedName>
        <fullName evidence="2">non-specific serine/threonine protein kinase</fullName>
        <ecNumber evidence="2">2.7.11.1</ecNumber>
    </recommendedName>
</protein>
<evidence type="ECO:0000256" key="6">
    <source>
        <dbReference type="ARBA" id="ARBA00022741"/>
    </source>
</evidence>
<evidence type="ECO:0000313" key="13">
    <source>
        <dbReference type="EMBL" id="EEB08447.1"/>
    </source>
</evidence>
<dbReference type="Gene3D" id="1.10.510.10">
    <property type="entry name" value="Transferase(Phosphotransferase) domain 1"/>
    <property type="match status" value="1"/>
</dbReference>
<dbReference type="Gene3D" id="3.30.310.220">
    <property type="entry name" value="Fungal kinase associated-1 domain"/>
    <property type="match status" value="1"/>
</dbReference>
<dbReference type="GO" id="GO:0110115">
    <property type="term" value="C:Cdr2 medial cortical node complex"/>
    <property type="evidence" value="ECO:0007669"/>
    <property type="project" value="EnsemblFungi"/>
</dbReference>
<dbReference type="PANTHER" id="PTHR24346:SF76">
    <property type="entry name" value="NON-SPECIFIC SERINE_THREONINE PROTEIN KINASE"/>
    <property type="match status" value="1"/>
</dbReference>
<dbReference type="InterPro" id="IPR031850">
    <property type="entry name" value="Fungal_KA1_dom"/>
</dbReference>
<comment type="catalytic activity">
    <reaction evidence="10">
        <text>L-seryl-[protein] + ATP = O-phospho-L-seryl-[protein] + ADP + H(+)</text>
        <dbReference type="Rhea" id="RHEA:17989"/>
        <dbReference type="Rhea" id="RHEA-COMP:9863"/>
        <dbReference type="Rhea" id="RHEA-COMP:11604"/>
        <dbReference type="ChEBI" id="CHEBI:15378"/>
        <dbReference type="ChEBI" id="CHEBI:29999"/>
        <dbReference type="ChEBI" id="CHEBI:30616"/>
        <dbReference type="ChEBI" id="CHEBI:83421"/>
        <dbReference type="ChEBI" id="CHEBI:456216"/>
        <dbReference type="EC" id="2.7.11.1"/>
    </reaction>
</comment>
<keyword evidence="3" id="KW-0723">Serine/threonine-protein kinase</keyword>
<feature type="domain" description="Protein kinase" evidence="12">
    <location>
        <begin position="9"/>
        <end position="261"/>
    </location>
</feature>
<dbReference type="FunFam" id="1.10.510.10:FF:000571">
    <property type="entry name" value="Maternal embryonic leucine zipper kinase"/>
    <property type="match status" value="1"/>
</dbReference>
<dbReference type="CDD" id="cd12194">
    <property type="entry name" value="Kcc4p_like_C"/>
    <property type="match status" value="1"/>
</dbReference>
<dbReference type="GO" id="GO:0000226">
    <property type="term" value="P:microtubule cytoskeleton organization"/>
    <property type="evidence" value="ECO:0000318"/>
    <property type="project" value="GO_Central"/>
</dbReference>
<dbReference type="InterPro" id="IPR000719">
    <property type="entry name" value="Prot_kinase_dom"/>
</dbReference>
<feature type="region of interest" description="Disordered" evidence="11">
    <location>
        <begin position="725"/>
        <end position="746"/>
    </location>
</feature>
<keyword evidence="6" id="KW-0547">Nucleotide-binding</keyword>
<evidence type="ECO:0000256" key="2">
    <source>
        <dbReference type="ARBA" id="ARBA00012513"/>
    </source>
</evidence>
<dbReference type="OMA" id="QAQHLLY"/>
<evidence type="ECO:0000256" key="8">
    <source>
        <dbReference type="ARBA" id="ARBA00022840"/>
    </source>
</evidence>
<evidence type="ECO:0000256" key="10">
    <source>
        <dbReference type="ARBA" id="ARBA00048679"/>
    </source>
</evidence>
<keyword evidence="15" id="KW-1185">Reference proteome</keyword>
<dbReference type="InterPro" id="IPR008271">
    <property type="entry name" value="Ser/Thr_kinase_AS"/>
</dbReference>
<comment type="similarity">
    <text evidence="1">Belongs to the protein kinase superfamily. CAMK Ser/Thr protein kinase family. NIM1 subfamily.</text>
</comment>
<accession>B6K4P0</accession>
<dbReference type="JaponicusDB" id="SJAG_03602">
    <property type="gene designation" value="cdr2"/>
</dbReference>
<evidence type="ECO:0000313" key="15">
    <source>
        <dbReference type="Proteomes" id="UP000001744"/>
    </source>
</evidence>
<dbReference type="InterPro" id="IPR043024">
    <property type="entry name" value="KA1_sf_fungal"/>
</dbReference>
<dbReference type="GO" id="GO:0005737">
    <property type="term" value="C:cytoplasm"/>
    <property type="evidence" value="ECO:0000318"/>
    <property type="project" value="GO_Central"/>
</dbReference>
<dbReference type="EMBL" id="KE651167">
    <property type="protein sequence ID" value="EEB08447.1"/>
    <property type="molecule type" value="Genomic_DNA"/>
</dbReference>
<name>B6K4P0_SCHJY</name>
<dbReference type="RefSeq" id="XP_002174740.1">
    <property type="nucleotide sequence ID" value="XM_002174704.2"/>
</dbReference>
<keyword evidence="8" id="KW-0067">ATP-binding</keyword>
<dbReference type="eggNOG" id="KOG0588">
    <property type="taxonomic scope" value="Eukaryota"/>
</dbReference>
<evidence type="ECO:0000256" key="9">
    <source>
        <dbReference type="ARBA" id="ARBA00047899"/>
    </source>
</evidence>
<proteinExistence type="inferred from homology"/>
<dbReference type="Pfam" id="PF16797">
    <property type="entry name" value="Fungal_KA1"/>
    <property type="match status" value="1"/>
</dbReference>
<dbReference type="PANTHER" id="PTHR24346">
    <property type="entry name" value="MAP/MICROTUBULE AFFINITY-REGULATING KINASE"/>
    <property type="match status" value="1"/>
</dbReference>
<dbReference type="STRING" id="402676.B6K4P0"/>
<dbReference type="InterPro" id="IPR011009">
    <property type="entry name" value="Kinase-like_dom_sf"/>
</dbReference>
<dbReference type="GO" id="GO:0035556">
    <property type="term" value="P:intracellular signal transduction"/>
    <property type="evidence" value="ECO:0000318"/>
    <property type="project" value="GO_Central"/>
</dbReference>
<evidence type="ECO:0000256" key="4">
    <source>
        <dbReference type="ARBA" id="ARBA00022553"/>
    </source>
</evidence>
<keyword evidence="7 13" id="KW-0418">Kinase</keyword>
<dbReference type="PROSITE" id="PS00108">
    <property type="entry name" value="PROTEIN_KINASE_ST"/>
    <property type="match status" value="1"/>
</dbReference>
<evidence type="ECO:0000313" key="14">
    <source>
        <dbReference type="JaponicusDB" id="SJAG_03602"/>
    </source>
</evidence>
<gene>
    <name evidence="14" type="primary">cdr2</name>
    <name evidence="13" type="ORF">SJAG_03602</name>
</gene>
<dbReference type="Pfam" id="PF23149">
    <property type="entry name" value="UBA_Crd2"/>
    <property type="match status" value="1"/>
</dbReference>
<organism evidence="13 15">
    <name type="scientific">Schizosaccharomyces japonicus (strain yFS275 / FY16936)</name>
    <name type="common">Fission yeast</name>
    <dbReference type="NCBI Taxonomy" id="402676"/>
    <lineage>
        <taxon>Eukaryota</taxon>
        <taxon>Fungi</taxon>
        <taxon>Dikarya</taxon>
        <taxon>Ascomycota</taxon>
        <taxon>Taphrinomycotina</taxon>
        <taxon>Schizosaccharomycetes</taxon>
        <taxon>Schizosaccharomycetales</taxon>
        <taxon>Schizosaccharomycetaceae</taxon>
        <taxon>Schizosaccharomyces</taxon>
    </lineage>
</organism>
<evidence type="ECO:0000256" key="7">
    <source>
        <dbReference type="ARBA" id="ARBA00022777"/>
    </source>
</evidence>
<evidence type="ECO:0000256" key="3">
    <source>
        <dbReference type="ARBA" id="ARBA00022527"/>
    </source>
</evidence>
<sequence length="746" mass="83337">MQVSQVGPWELGIHLSSESGGIVRLAKHIETGELAVVKVFENWGDLAENDRDRIEHELLILEVIDHPNVLRVFDVLYEQDKLYVVIEYLPGGELFDCLLKRGSFSESETAAFLWQIICGLEYCHQLCICHRDLKPENMLLDAQGNIKIRDFGMATIQRPGTLLTTSCGSPHYASPEIVNGQQYDGTASDVWSCGVILYALLTGRLPFDDDNVRTLLLKVRKGVFAMPCNISTQAQHLLYRMLDVDPATRITIEGIREHPFLSHLVHPNIPVPVVSAPVNEVDSVAFRQLSVLFQCTEDPSQLLKHLQSGGPMIEKTLYTLLAKQLQQAQSSNARKMSIVEDVYEGMSNQRTPTILRSFSQQSVFDNPNAFTTSHTTQRPVTNMGFVPRMHSRNTSPSQNLSPSVTTSVYQEKRPFNSSFVTAQATGSHFDNKTEDRHAMYVDAQNTMKEDQPYGNVNSGYMSNTNGEQLYPHTAAKLPFVTHDGNMTSTRNFNEVDPNTLMMPPPSEIPSTRVTRAVSDSGVAGSRSQSEMQFFENMPQGASPMSGHTANHTRRVSGFNGIQLPKQRNRPLSWFSSTKRRLPGSPFETKKSFFRRLFSSGPSCKCVYTSLSSESLEREILEVLRRWQLLGVGIVDITYDSVSTSISARLKHQNTLQLKPLRFRVSVLDEVFGSQAAFVLESGSSSTFDKLATEFQLIFEDKGFLDPLDAGVNNYYNTRSGSRLSISSTRSQQVTSNPTNGRLSSFA</sequence>
<dbReference type="GeneID" id="7051310"/>
<dbReference type="EC" id="2.7.11.1" evidence="2"/>
<keyword evidence="5" id="KW-0808">Transferase</keyword>
<dbReference type="GO" id="GO:0061387">
    <property type="term" value="P:regulation of extent of cell growth"/>
    <property type="evidence" value="ECO:0007669"/>
    <property type="project" value="EnsemblFungi"/>
</dbReference>
<feature type="compositionally biased region" description="Polar residues" evidence="11">
    <location>
        <begin position="731"/>
        <end position="746"/>
    </location>
</feature>
<comment type="catalytic activity">
    <reaction evidence="9">
        <text>L-threonyl-[protein] + ATP = O-phospho-L-threonyl-[protein] + ADP + H(+)</text>
        <dbReference type="Rhea" id="RHEA:46608"/>
        <dbReference type="Rhea" id="RHEA-COMP:11060"/>
        <dbReference type="Rhea" id="RHEA-COMP:11605"/>
        <dbReference type="ChEBI" id="CHEBI:15378"/>
        <dbReference type="ChEBI" id="CHEBI:30013"/>
        <dbReference type="ChEBI" id="CHEBI:30616"/>
        <dbReference type="ChEBI" id="CHEBI:61977"/>
        <dbReference type="ChEBI" id="CHEBI:456216"/>
        <dbReference type="EC" id="2.7.11.1"/>
    </reaction>
</comment>
<dbReference type="HOGENOM" id="CLU_372619_0_0_1"/>
<dbReference type="GO" id="GO:0031569">
    <property type="term" value="P:mitotic G2 cell size control checkpoint signaling"/>
    <property type="evidence" value="ECO:0007669"/>
    <property type="project" value="EnsemblFungi"/>
</dbReference>
<dbReference type="InterPro" id="IPR056275">
    <property type="entry name" value="UBA_Crd2"/>
</dbReference>
<dbReference type="VEuPathDB" id="FungiDB:SJAG_03602"/>
<reference evidence="13 15" key="1">
    <citation type="journal article" date="2011" name="Science">
        <title>Comparative functional genomics of the fission yeasts.</title>
        <authorList>
            <person name="Rhind N."/>
            <person name="Chen Z."/>
            <person name="Yassour M."/>
            <person name="Thompson D.A."/>
            <person name="Haas B.J."/>
            <person name="Habib N."/>
            <person name="Wapinski I."/>
            <person name="Roy S."/>
            <person name="Lin M.F."/>
            <person name="Heiman D.I."/>
            <person name="Young S.K."/>
            <person name="Furuya K."/>
            <person name="Guo Y."/>
            <person name="Pidoux A."/>
            <person name="Chen H.M."/>
            <person name="Robbertse B."/>
            <person name="Goldberg J.M."/>
            <person name="Aoki K."/>
            <person name="Bayne E.H."/>
            <person name="Berlin A.M."/>
            <person name="Desjardins C.A."/>
            <person name="Dobbs E."/>
            <person name="Dukaj L."/>
            <person name="Fan L."/>
            <person name="FitzGerald M.G."/>
            <person name="French C."/>
            <person name="Gujja S."/>
            <person name="Hansen K."/>
            <person name="Keifenheim D."/>
            <person name="Levin J.Z."/>
            <person name="Mosher R.A."/>
            <person name="Mueller C.A."/>
            <person name="Pfiffner J."/>
            <person name="Priest M."/>
            <person name="Russ C."/>
            <person name="Smialowska A."/>
            <person name="Swoboda P."/>
            <person name="Sykes S.M."/>
            <person name="Vaughn M."/>
            <person name="Vengrova S."/>
            <person name="Yoder R."/>
            <person name="Zeng Q."/>
            <person name="Allshire R."/>
            <person name="Baulcombe D."/>
            <person name="Birren B.W."/>
            <person name="Brown W."/>
            <person name="Ekwall K."/>
            <person name="Kellis M."/>
            <person name="Leatherwood J."/>
            <person name="Levin H."/>
            <person name="Margalit H."/>
            <person name="Martienssen R."/>
            <person name="Nieduszynski C.A."/>
            <person name="Spatafora J.W."/>
            <person name="Friedman N."/>
            <person name="Dalgaard J.Z."/>
            <person name="Baumann P."/>
            <person name="Niki H."/>
            <person name="Regev A."/>
            <person name="Nusbaum C."/>
        </authorList>
    </citation>
    <scope>NUCLEOTIDE SEQUENCE [LARGE SCALE GENOMIC DNA]</scope>
    <source>
        <strain evidence="15">yFS275 / FY16936</strain>
    </source>
</reference>
<evidence type="ECO:0000259" key="12">
    <source>
        <dbReference type="PROSITE" id="PS50011"/>
    </source>
</evidence>
<evidence type="ECO:0000256" key="11">
    <source>
        <dbReference type="SAM" id="MobiDB-lite"/>
    </source>
</evidence>
<dbReference type="OrthoDB" id="504170at2759"/>
<keyword evidence="4" id="KW-0597">Phosphoprotein</keyword>
<dbReference type="GO" id="GO:0010971">
    <property type="term" value="P:positive regulation of G2/M transition of mitotic cell cycle"/>
    <property type="evidence" value="ECO:0007669"/>
    <property type="project" value="EnsemblFungi"/>
</dbReference>
<dbReference type="PROSITE" id="PS50011">
    <property type="entry name" value="PROTEIN_KINASE_DOM"/>
    <property type="match status" value="1"/>
</dbReference>
<evidence type="ECO:0000256" key="1">
    <source>
        <dbReference type="ARBA" id="ARBA00010791"/>
    </source>
</evidence>
<feature type="region of interest" description="Disordered" evidence="11">
    <location>
        <begin position="491"/>
        <end position="511"/>
    </location>
</feature>
<dbReference type="AlphaFoldDB" id="B6K4P0"/>
<dbReference type="GO" id="GO:0050321">
    <property type="term" value="F:tau-protein kinase activity"/>
    <property type="evidence" value="ECO:0000318"/>
    <property type="project" value="GO_Central"/>
</dbReference>
<dbReference type="Proteomes" id="UP000001744">
    <property type="component" value="Unassembled WGS sequence"/>
</dbReference>